<dbReference type="InterPro" id="IPR050126">
    <property type="entry name" value="Ap4A_hydrolase"/>
</dbReference>
<dbReference type="InterPro" id="IPR029052">
    <property type="entry name" value="Metallo-depent_PP-like"/>
</dbReference>
<dbReference type="PANTHER" id="PTHR42850">
    <property type="entry name" value="METALLOPHOSPHOESTERASE"/>
    <property type="match status" value="1"/>
</dbReference>
<dbReference type="SUPFAM" id="SSF56300">
    <property type="entry name" value="Metallo-dependent phosphatases"/>
    <property type="match status" value="1"/>
</dbReference>
<dbReference type="EMBL" id="LKET01000021">
    <property type="protein sequence ID" value="KPU45733.1"/>
    <property type="molecule type" value="Genomic_DNA"/>
</dbReference>
<keyword evidence="4" id="KW-1185">Reference proteome</keyword>
<dbReference type="Proteomes" id="UP000050326">
    <property type="component" value="Unassembled WGS sequence"/>
</dbReference>
<dbReference type="GO" id="GO:0005737">
    <property type="term" value="C:cytoplasm"/>
    <property type="evidence" value="ECO:0007669"/>
    <property type="project" value="TreeGrafter"/>
</dbReference>
<dbReference type="AlphaFoldDB" id="A0A0P8Z0R1"/>
<name>A0A0P8Z0R1_9CLOT</name>
<dbReference type="STRING" id="36849.OXPF_09670"/>
<comment type="similarity">
    <text evidence="1">Belongs to the metallophosphoesterase superfamily. YfcE family.</text>
</comment>
<sequence length="249" mass="28775">MRILLISDIHGNLEALESCFKAAEKEKIDTINVLGDIVGYMANPNECVEKVKEFECILGNHDNAVFNDEELKYFNSYAAKAIMWTRENIKKRNMDFLSSLNNSKVFIQHNYTITHGSLCDPLEYIEYEYQAERIMEIATTPLVFAGHTHVPAMWRLYEKDDKPHILKVNGDSLTFNRDIQLEKDKKYIINIGAVGQPRDGNPKGCCAIYDSIEYTVKYLRFEYPVEETVQKIKANNLPVFLHKRLLKGE</sequence>
<dbReference type="OrthoDB" id="9800565at2"/>
<dbReference type="GO" id="GO:0016791">
    <property type="term" value="F:phosphatase activity"/>
    <property type="evidence" value="ECO:0007669"/>
    <property type="project" value="TreeGrafter"/>
</dbReference>
<dbReference type="CDD" id="cd00838">
    <property type="entry name" value="MPP_superfamily"/>
    <property type="match status" value="1"/>
</dbReference>
<gene>
    <name evidence="3" type="ORF">OXPF_09670</name>
</gene>
<dbReference type="InterPro" id="IPR024654">
    <property type="entry name" value="Calcineurin-like_PHP_lpxH"/>
</dbReference>
<dbReference type="PIRSF" id="PIRSF000883">
    <property type="entry name" value="Pesterase_MJ0912"/>
    <property type="match status" value="1"/>
</dbReference>
<protein>
    <submittedName>
        <fullName evidence="3">Phosphodiesterase</fullName>
    </submittedName>
</protein>
<proteinExistence type="inferred from homology"/>
<organism evidence="3 4">
    <name type="scientific">Oxobacter pfennigii</name>
    <dbReference type="NCBI Taxonomy" id="36849"/>
    <lineage>
        <taxon>Bacteria</taxon>
        <taxon>Bacillati</taxon>
        <taxon>Bacillota</taxon>
        <taxon>Clostridia</taxon>
        <taxon>Eubacteriales</taxon>
        <taxon>Clostridiaceae</taxon>
        <taxon>Oxobacter</taxon>
    </lineage>
</organism>
<evidence type="ECO:0000313" key="4">
    <source>
        <dbReference type="Proteomes" id="UP000050326"/>
    </source>
</evidence>
<evidence type="ECO:0000259" key="2">
    <source>
        <dbReference type="Pfam" id="PF12850"/>
    </source>
</evidence>
<accession>A0A0P8Z0R1</accession>
<evidence type="ECO:0000256" key="1">
    <source>
        <dbReference type="ARBA" id="ARBA00008950"/>
    </source>
</evidence>
<dbReference type="Gene3D" id="3.60.21.10">
    <property type="match status" value="1"/>
</dbReference>
<dbReference type="Pfam" id="PF12850">
    <property type="entry name" value="Metallophos_2"/>
    <property type="match status" value="1"/>
</dbReference>
<evidence type="ECO:0000313" key="3">
    <source>
        <dbReference type="EMBL" id="KPU45733.1"/>
    </source>
</evidence>
<feature type="domain" description="Calcineurin-like phosphoesterase" evidence="2">
    <location>
        <begin position="1"/>
        <end position="208"/>
    </location>
</feature>
<dbReference type="RefSeq" id="WP_054874062.1">
    <property type="nucleotide sequence ID" value="NZ_LKET01000021.1"/>
</dbReference>
<dbReference type="PANTHER" id="PTHR42850:SF2">
    <property type="entry name" value="BLL5683 PROTEIN"/>
    <property type="match status" value="1"/>
</dbReference>
<comment type="caution">
    <text evidence="3">The sequence shown here is derived from an EMBL/GenBank/DDBJ whole genome shotgun (WGS) entry which is preliminary data.</text>
</comment>
<reference evidence="3 4" key="1">
    <citation type="submission" date="2015-09" db="EMBL/GenBank/DDBJ databases">
        <title>Genome sequence of Oxobacter pfennigii DSM 3222.</title>
        <authorList>
            <person name="Poehlein A."/>
            <person name="Bengelsdorf F.R."/>
            <person name="Schiel-Bengelsdorf B."/>
            <person name="Duerre P."/>
            <person name="Daniel R."/>
        </authorList>
    </citation>
    <scope>NUCLEOTIDE SEQUENCE [LARGE SCALE GENOMIC DNA]</scope>
    <source>
        <strain evidence="3 4">DSM 3222</strain>
    </source>
</reference>
<dbReference type="InterPro" id="IPR011152">
    <property type="entry name" value="Pesterase_MJ0912"/>
</dbReference>